<name>A0A0M2NE90_9FIRM</name>
<gene>
    <name evidence="1" type="ORF">CHK_2075</name>
</gene>
<keyword evidence="2" id="KW-1185">Reference proteome</keyword>
<protein>
    <submittedName>
        <fullName evidence="1">Uncharacterized protein</fullName>
    </submittedName>
</protein>
<evidence type="ECO:0000313" key="1">
    <source>
        <dbReference type="EMBL" id="KKI50483.1"/>
    </source>
</evidence>
<sequence>MNRRLEKSDMKAGYEELNFVRLRERRYRVRQGAGNVRKNIV</sequence>
<dbReference type="EMBL" id="LAYJ01000111">
    <property type="protein sequence ID" value="KKI50483.1"/>
    <property type="molecule type" value="Genomic_DNA"/>
</dbReference>
<accession>A0A0M2NE90</accession>
<dbReference type="AlphaFoldDB" id="A0A0M2NE90"/>
<dbReference type="STRING" id="270498.CHK_2075"/>
<organism evidence="1 2">
    <name type="scientific">Christensenella hongkongensis</name>
    <dbReference type="NCBI Taxonomy" id="270498"/>
    <lineage>
        <taxon>Bacteria</taxon>
        <taxon>Bacillati</taxon>
        <taxon>Bacillota</taxon>
        <taxon>Clostridia</taxon>
        <taxon>Christensenellales</taxon>
        <taxon>Christensenellaceae</taxon>
        <taxon>Christensenella</taxon>
    </lineage>
</organism>
<proteinExistence type="predicted"/>
<evidence type="ECO:0000313" key="2">
    <source>
        <dbReference type="Proteomes" id="UP000034076"/>
    </source>
</evidence>
<dbReference type="Proteomes" id="UP000034076">
    <property type="component" value="Unassembled WGS sequence"/>
</dbReference>
<comment type="caution">
    <text evidence="1">The sequence shown here is derived from an EMBL/GenBank/DDBJ whole genome shotgun (WGS) entry which is preliminary data.</text>
</comment>
<reference evidence="1 2" key="1">
    <citation type="submission" date="2015-04" db="EMBL/GenBank/DDBJ databases">
        <title>Draft genome sequence of bacteremic isolate Catabacter hongkongensis type strain HKU16T.</title>
        <authorList>
            <person name="Lau S.K."/>
            <person name="Teng J.L."/>
            <person name="Huang Y."/>
            <person name="Curreem S.O."/>
            <person name="Tsui S.K."/>
            <person name="Woo P.C."/>
        </authorList>
    </citation>
    <scope>NUCLEOTIDE SEQUENCE [LARGE SCALE GENOMIC DNA]</scope>
    <source>
        <strain evidence="1 2">HKU16</strain>
    </source>
</reference>